<gene>
    <name evidence="2" type="ORF">OH76DRAFT_87289</name>
</gene>
<dbReference type="OrthoDB" id="3256413at2759"/>
<reference evidence="2 3" key="1">
    <citation type="journal article" date="2018" name="Biotechnol. Biofuels">
        <title>Integrative visual omics of the white-rot fungus Polyporus brumalis exposes the biotechnological potential of its oxidative enzymes for delignifying raw plant biomass.</title>
        <authorList>
            <person name="Miyauchi S."/>
            <person name="Rancon A."/>
            <person name="Drula E."/>
            <person name="Hage H."/>
            <person name="Chaduli D."/>
            <person name="Favel A."/>
            <person name="Grisel S."/>
            <person name="Henrissat B."/>
            <person name="Herpoel-Gimbert I."/>
            <person name="Ruiz-Duenas F.J."/>
            <person name="Chevret D."/>
            <person name="Hainaut M."/>
            <person name="Lin J."/>
            <person name="Wang M."/>
            <person name="Pangilinan J."/>
            <person name="Lipzen A."/>
            <person name="Lesage-Meessen L."/>
            <person name="Navarro D."/>
            <person name="Riley R."/>
            <person name="Grigoriev I.V."/>
            <person name="Zhou S."/>
            <person name="Raouche S."/>
            <person name="Rosso M.N."/>
        </authorList>
    </citation>
    <scope>NUCLEOTIDE SEQUENCE [LARGE SCALE GENOMIC DNA]</scope>
    <source>
        <strain evidence="2 3">BRFM 1820</strain>
    </source>
</reference>
<protein>
    <recommendedName>
        <fullName evidence="1">F-box domain-containing protein</fullName>
    </recommendedName>
</protein>
<dbReference type="Gene3D" id="1.20.1280.50">
    <property type="match status" value="1"/>
</dbReference>
<proteinExistence type="predicted"/>
<keyword evidence="3" id="KW-1185">Reference proteome</keyword>
<dbReference type="Proteomes" id="UP000256964">
    <property type="component" value="Unassembled WGS sequence"/>
</dbReference>
<dbReference type="Pfam" id="PF00646">
    <property type="entry name" value="F-box"/>
    <property type="match status" value="1"/>
</dbReference>
<evidence type="ECO:0000259" key="1">
    <source>
        <dbReference type="Pfam" id="PF00646"/>
    </source>
</evidence>
<accession>A0A371CQV7</accession>
<dbReference type="EMBL" id="KZ857479">
    <property type="protein sequence ID" value="RDX42665.1"/>
    <property type="molecule type" value="Genomic_DNA"/>
</dbReference>
<dbReference type="SUPFAM" id="SSF81383">
    <property type="entry name" value="F-box domain"/>
    <property type="match status" value="1"/>
</dbReference>
<organism evidence="2 3">
    <name type="scientific">Lentinus brumalis</name>
    <dbReference type="NCBI Taxonomy" id="2498619"/>
    <lineage>
        <taxon>Eukaryota</taxon>
        <taxon>Fungi</taxon>
        <taxon>Dikarya</taxon>
        <taxon>Basidiomycota</taxon>
        <taxon>Agaricomycotina</taxon>
        <taxon>Agaricomycetes</taxon>
        <taxon>Polyporales</taxon>
        <taxon>Polyporaceae</taxon>
        <taxon>Lentinus</taxon>
    </lineage>
</organism>
<sequence>MSLNTTALLSQLSLQTTQNYVERHLPSLARPSEQDASSTSSSDVSLAAGTDVDWQRGTNIHTLDEDILLLILSLLDTDDLVACKRSCRLLSRVVANDARLQYALALSASGMVDGPPGEIVLGERIERLEAHRARMTRLVRNTAFSCEEHVWSRSEQRVQVLVCDRTVFYAVATGAGSYNVEIRSPGAAPRLVTVQLREDACFQAADISQDLLIVGEIDVMSDGPRLKMHLLSIKTGKPHPAAAAPWIGVECERATESPVHIFREKVVWQRCQSDPQAERDVEVWNWQTCELVWRHAFRPQVSYLFLDDNHLIVTAYRQEAVMIYALCEEGAASANGDAEPLLTLELPLGAFRCAVHYDDRSRIHRSSAIGGLPFVPDPALAVTAIRFSIYAPELSMALLLIPGATFYEQLRIGRAENGPRSRKVFWHEWAPKGALLLNMSSPLLVGRISFNTCGSRIALITQKTSLLYRKVSLEVVILDLCSRAVQAVINSRQLKGRNTHRTMSSDDASLLQFSTLRATTSHVFSVGPGLHCPDRHCPTMISMDDDGFIVMNEWEPPYQQRSGFGYQAFTYKTRGGGIS</sequence>
<evidence type="ECO:0000313" key="2">
    <source>
        <dbReference type="EMBL" id="RDX42665.1"/>
    </source>
</evidence>
<evidence type="ECO:0000313" key="3">
    <source>
        <dbReference type="Proteomes" id="UP000256964"/>
    </source>
</evidence>
<dbReference type="InterPro" id="IPR036047">
    <property type="entry name" value="F-box-like_dom_sf"/>
</dbReference>
<dbReference type="AlphaFoldDB" id="A0A371CQV7"/>
<feature type="domain" description="F-box" evidence="1">
    <location>
        <begin position="62"/>
        <end position="97"/>
    </location>
</feature>
<dbReference type="InterPro" id="IPR001810">
    <property type="entry name" value="F-box_dom"/>
</dbReference>
<name>A0A371CQV7_9APHY</name>